<feature type="compositionally biased region" description="Basic and acidic residues" evidence="12">
    <location>
        <begin position="349"/>
        <end position="377"/>
    </location>
</feature>
<dbReference type="PROSITE" id="PS50011">
    <property type="entry name" value="PROTEIN_KINASE_DOM"/>
    <property type="match status" value="1"/>
</dbReference>
<feature type="region of interest" description="Disordered" evidence="12">
    <location>
        <begin position="348"/>
        <end position="409"/>
    </location>
</feature>
<keyword evidence="7 10" id="KW-0067">ATP-binding</keyword>
<protein>
    <recommendedName>
        <fullName evidence="2">cyclin-dependent kinase</fullName>
        <ecNumber evidence="2">2.7.11.22</ecNumber>
    </recommendedName>
</protein>
<evidence type="ECO:0000256" key="11">
    <source>
        <dbReference type="RuleBase" id="RU000304"/>
    </source>
</evidence>
<dbReference type="EMBL" id="ML993898">
    <property type="protein sequence ID" value="KAF2203627.1"/>
    <property type="molecule type" value="Genomic_DNA"/>
</dbReference>
<dbReference type="Proteomes" id="UP000799536">
    <property type="component" value="Unassembled WGS sequence"/>
</dbReference>
<dbReference type="PANTHER" id="PTHR24056:SF508">
    <property type="entry name" value="CYCLIN-DEPENDENT KINASE 10"/>
    <property type="match status" value="1"/>
</dbReference>
<dbReference type="Gene3D" id="1.10.510.10">
    <property type="entry name" value="Transferase(Phosphotransferase) domain 1"/>
    <property type="match status" value="1"/>
</dbReference>
<dbReference type="GO" id="GO:0005634">
    <property type="term" value="C:nucleus"/>
    <property type="evidence" value="ECO:0007669"/>
    <property type="project" value="TreeGrafter"/>
</dbReference>
<dbReference type="InterPro" id="IPR017441">
    <property type="entry name" value="Protein_kinase_ATP_BS"/>
</dbReference>
<dbReference type="AlphaFoldDB" id="A0A9P4JQP6"/>
<keyword evidence="15" id="KW-1185">Reference proteome</keyword>
<comment type="similarity">
    <text evidence="1">Belongs to the protein kinase superfamily. CMGC Ser/Thr protein kinase family. CDC2/CDKX subfamily.</text>
</comment>
<evidence type="ECO:0000256" key="7">
    <source>
        <dbReference type="ARBA" id="ARBA00022840"/>
    </source>
</evidence>
<evidence type="ECO:0000256" key="12">
    <source>
        <dbReference type="SAM" id="MobiDB-lite"/>
    </source>
</evidence>
<dbReference type="Gene3D" id="3.30.200.20">
    <property type="entry name" value="Phosphorylase Kinase, domain 1"/>
    <property type="match status" value="1"/>
</dbReference>
<evidence type="ECO:0000313" key="14">
    <source>
        <dbReference type="EMBL" id="KAF2203627.1"/>
    </source>
</evidence>
<keyword evidence="5 10" id="KW-0547">Nucleotide-binding</keyword>
<gene>
    <name evidence="14" type="ORF">GQ43DRAFT_478911</name>
</gene>
<dbReference type="InterPro" id="IPR008271">
    <property type="entry name" value="Ser/Thr_kinase_AS"/>
</dbReference>
<comment type="catalytic activity">
    <reaction evidence="9">
        <text>L-seryl-[protein] + ATP = O-phospho-L-seryl-[protein] + ADP + H(+)</text>
        <dbReference type="Rhea" id="RHEA:17989"/>
        <dbReference type="Rhea" id="RHEA-COMP:9863"/>
        <dbReference type="Rhea" id="RHEA-COMP:11604"/>
        <dbReference type="ChEBI" id="CHEBI:15378"/>
        <dbReference type="ChEBI" id="CHEBI:29999"/>
        <dbReference type="ChEBI" id="CHEBI:30616"/>
        <dbReference type="ChEBI" id="CHEBI:83421"/>
        <dbReference type="ChEBI" id="CHEBI:456216"/>
        <dbReference type="EC" id="2.7.11.22"/>
    </reaction>
</comment>
<dbReference type="GO" id="GO:0007346">
    <property type="term" value="P:regulation of mitotic cell cycle"/>
    <property type="evidence" value="ECO:0007669"/>
    <property type="project" value="TreeGrafter"/>
</dbReference>
<evidence type="ECO:0000256" key="1">
    <source>
        <dbReference type="ARBA" id="ARBA00006485"/>
    </source>
</evidence>
<dbReference type="EC" id="2.7.11.22" evidence="2"/>
<dbReference type="PROSITE" id="PS00107">
    <property type="entry name" value="PROTEIN_KINASE_ATP"/>
    <property type="match status" value="1"/>
</dbReference>
<dbReference type="InterPro" id="IPR011009">
    <property type="entry name" value="Kinase-like_dom_sf"/>
</dbReference>
<evidence type="ECO:0000256" key="2">
    <source>
        <dbReference type="ARBA" id="ARBA00012425"/>
    </source>
</evidence>
<reference evidence="14" key="1">
    <citation type="journal article" date="2020" name="Stud. Mycol.">
        <title>101 Dothideomycetes genomes: a test case for predicting lifestyles and emergence of pathogens.</title>
        <authorList>
            <person name="Haridas S."/>
            <person name="Albert R."/>
            <person name="Binder M."/>
            <person name="Bloem J."/>
            <person name="Labutti K."/>
            <person name="Salamov A."/>
            <person name="Andreopoulos B."/>
            <person name="Baker S."/>
            <person name="Barry K."/>
            <person name="Bills G."/>
            <person name="Bluhm B."/>
            <person name="Cannon C."/>
            <person name="Castanera R."/>
            <person name="Culley D."/>
            <person name="Daum C."/>
            <person name="Ezra D."/>
            <person name="Gonzalez J."/>
            <person name="Henrissat B."/>
            <person name="Kuo A."/>
            <person name="Liang C."/>
            <person name="Lipzen A."/>
            <person name="Lutzoni F."/>
            <person name="Magnuson J."/>
            <person name="Mondo S."/>
            <person name="Nolan M."/>
            <person name="Ohm R."/>
            <person name="Pangilinan J."/>
            <person name="Park H.-J."/>
            <person name="Ramirez L."/>
            <person name="Alfaro M."/>
            <person name="Sun H."/>
            <person name="Tritt A."/>
            <person name="Yoshinaga Y."/>
            <person name="Zwiers L.-H."/>
            <person name="Turgeon B."/>
            <person name="Goodwin S."/>
            <person name="Spatafora J."/>
            <person name="Crous P."/>
            <person name="Grigoriev I."/>
        </authorList>
    </citation>
    <scope>NUCLEOTIDE SEQUENCE</scope>
    <source>
        <strain evidence="14">ATCC 74209</strain>
    </source>
</reference>
<evidence type="ECO:0000256" key="10">
    <source>
        <dbReference type="PROSITE-ProRule" id="PRU10141"/>
    </source>
</evidence>
<evidence type="ECO:0000256" key="4">
    <source>
        <dbReference type="ARBA" id="ARBA00022679"/>
    </source>
</evidence>
<dbReference type="InterPro" id="IPR000719">
    <property type="entry name" value="Prot_kinase_dom"/>
</dbReference>
<proteinExistence type="inferred from homology"/>
<sequence>MDKEPKWMSITGEPLDLENSSSFLGNCSSIKTFEAINTLGEGAYGVVTRSRDIRDSSIVAIKQLHILPSERHNGIPVTALREISILRSLRHENIINVLDVAASEERLEDVYMVMEYCEQDLASLMDDQDVRFKLSEVKCLAKQLLSGLEYIHRNDIIHRDVKLENILLTGKGILKLADFGMSRQFERRPLSPGVVTIWYRAPEILLESQHYGPVVDLWSAGLIIGELLLNEPILPGDNSLHQLSLIVMLLGTPEPEGIASLETMRCEALRRWQREEMSRGRPNNLNRKFAHDTTEGTVKFLGGLLRWDPNERWTATEALGKGKHPPSRAVAWWEERPRPVSKDMLPTFRESRNEEKQHAREPKQFEVEVRGGGKHAAETSTSEFGGYSFDFGDDASASKAENPHKKRRR</sequence>
<dbReference type="FunFam" id="1.10.510.10:FF:000624">
    <property type="entry name" value="Mitogen-activated protein kinase"/>
    <property type="match status" value="1"/>
</dbReference>
<feature type="domain" description="Protein kinase" evidence="13">
    <location>
        <begin position="33"/>
        <end position="327"/>
    </location>
</feature>
<keyword evidence="3 11" id="KW-0723">Serine/threonine-protein kinase</keyword>
<evidence type="ECO:0000256" key="9">
    <source>
        <dbReference type="ARBA" id="ARBA00048367"/>
    </source>
</evidence>
<dbReference type="InterPro" id="IPR050108">
    <property type="entry name" value="CDK"/>
</dbReference>
<keyword evidence="6" id="KW-0418">Kinase</keyword>
<dbReference type="OrthoDB" id="1732493at2759"/>
<evidence type="ECO:0000259" key="13">
    <source>
        <dbReference type="PROSITE" id="PS50011"/>
    </source>
</evidence>
<dbReference type="GO" id="GO:0005524">
    <property type="term" value="F:ATP binding"/>
    <property type="evidence" value="ECO:0007669"/>
    <property type="project" value="UniProtKB-UniRule"/>
</dbReference>
<comment type="caution">
    <text evidence="14">The sequence shown here is derived from an EMBL/GenBank/DDBJ whole genome shotgun (WGS) entry which is preliminary data.</text>
</comment>
<accession>A0A9P4JQP6</accession>
<comment type="catalytic activity">
    <reaction evidence="8">
        <text>L-threonyl-[protein] + ATP = O-phospho-L-threonyl-[protein] + ADP + H(+)</text>
        <dbReference type="Rhea" id="RHEA:46608"/>
        <dbReference type="Rhea" id="RHEA-COMP:11060"/>
        <dbReference type="Rhea" id="RHEA-COMP:11605"/>
        <dbReference type="ChEBI" id="CHEBI:15378"/>
        <dbReference type="ChEBI" id="CHEBI:30013"/>
        <dbReference type="ChEBI" id="CHEBI:30616"/>
        <dbReference type="ChEBI" id="CHEBI:61977"/>
        <dbReference type="ChEBI" id="CHEBI:456216"/>
        <dbReference type="EC" id="2.7.11.22"/>
    </reaction>
</comment>
<dbReference type="GO" id="GO:0004693">
    <property type="term" value="F:cyclin-dependent protein serine/threonine kinase activity"/>
    <property type="evidence" value="ECO:0007669"/>
    <property type="project" value="UniProtKB-EC"/>
</dbReference>
<dbReference type="PROSITE" id="PS00108">
    <property type="entry name" value="PROTEIN_KINASE_ST"/>
    <property type="match status" value="1"/>
</dbReference>
<organism evidence="14 15">
    <name type="scientific">Delitschia confertaspora ATCC 74209</name>
    <dbReference type="NCBI Taxonomy" id="1513339"/>
    <lineage>
        <taxon>Eukaryota</taxon>
        <taxon>Fungi</taxon>
        <taxon>Dikarya</taxon>
        <taxon>Ascomycota</taxon>
        <taxon>Pezizomycotina</taxon>
        <taxon>Dothideomycetes</taxon>
        <taxon>Pleosporomycetidae</taxon>
        <taxon>Pleosporales</taxon>
        <taxon>Delitschiaceae</taxon>
        <taxon>Delitschia</taxon>
    </lineage>
</organism>
<evidence type="ECO:0000256" key="5">
    <source>
        <dbReference type="ARBA" id="ARBA00022741"/>
    </source>
</evidence>
<keyword evidence="4" id="KW-0808">Transferase</keyword>
<evidence type="ECO:0000256" key="3">
    <source>
        <dbReference type="ARBA" id="ARBA00022527"/>
    </source>
</evidence>
<dbReference type="PANTHER" id="PTHR24056">
    <property type="entry name" value="CELL DIVISION PROTEIN KINASE"/>
    <property type="match status" value="1"/>
</dbReference>
<dbReference type="SMART" id="SM00220">
    <property type="entry name" value="S_TKc"/>
    <property type="match status" value="1"/>
</dbReference>
<dbReference type="Pfam" id="PF00069">
    <property type="entry name" value="Pkinase"/>
    <property type="match status" value="1"/>
</dbReference>
<name>A0A9P4JQP6_9PLEO</name>
<evidence type="ECO:0000256" key="8">
    <source>
        <dbReference type="ARBA" id="ARBA00047811"/>
    </source>
</evidence>
<evidence type="ECO:0000256" key="6">
    <source>
        <dbReference type="ARBA" id="ARBA00022777"/>
    </source>
</evidence>
<dbReference type="SUPFAM" id="SSF56112">
    <property type="entry name" value="Protein kinase-like (PK-like)"/>
    <property type="match status" value="1"/>
</dbReference>
<feature type="binding site" evidence="10">
    <location>
        <position position="62"/>
    </location>
    <ligand>
        <name>ATP</name>
        <dbReference type="ChEBI" id="CHEBI:30616"/>
    </ligand>
</feature>
<evidence type="ECO:0000313" key="15">
    <source>
        <dbReference type="Proteomes" id="UP000799536"/>
    </source>
</evidence>